<gene>
    <name evidence="1" type="ORF">GRI99_13890</name>
</gene>
<proteinExistence type="predicted"/>
<organism evidence="1 2">
    <name type="scientific">Alteraurantiacibacter buctensis</name>
    <dbReference type="NCBI Taxonomy" id="1503981"/>
    <lineage>
        <taxon>Bacteria</taxon>
        <taxon>Pseudomonadati</taxon>
        <taxon>Pseudomonadota</taxon>
        <taxon>Alphaproteobacteria</taxon>
        <taxon>Sphingomonadales</taxon>
        <taxon>Erythrobacteraceae</taxon>
        <taxon>Alteraurantiacibacter</taxon>
    </lineage>
</organism>
<dbReference type="CDD" id="cd03801">
    <property type="entry name" value="GT4_PimA-like"/>
    <property type="match status" value="1"/>
</dbReference>
<dbReference type="PANTHER" id="PTHR45947">
    <property type="entry name" value="SULFOQUINOVOSYL TRANSFERASE SQD2"/>
    <property type="match status" value="1"/>
</dbReference>
<dbReference type="Gene3D" id="3.40.50.2000">
    <property type="entry name" value="Glycogen Phosphorylase B"/>
    <property type="match status" value="2"/>
</dbReference>
<keyword evidence="1" id="KW-0808">Transferase</keyword>
<dbReference type="PANTHER" id="PTHR45947:SF3">
    <property type="entry name" value="SULFOQUINOVOSYL TRANSFERASE SQD2"/>
    <property type="match status" value="1"/>
</dbReference>
<protein>
    <submittedName>
        <fullName evidence="1">Glycosyltransferase</fullName>
    </submittedName>
</protein>
<dbReference type="InterPro" id="IPR050194">
    <property type="entry name" value="Glycosyltransferase_grp1"/>
</dbReference>
<keyword evidence="2" id="KW-1185">Reference proteome</keyword>
<evidence type="ECO:0000313" key="1">
    <source>
        <dbReference type="EMBL" id="MXO72720.1"/>
    </source>
</evidence>
<evidence type="ECO:0000313" key="2">
    <source>
        <dbReference type="Proteomes" id="UP000466966"/>
    </source>
</evidence>
<sequence length="379" mass="41203">MTIRAAVIASGDPRDVRCWSGLCVSMVRALEDHFALVHVERQPWPRWHPLLVRAVLKLTGGHCDIGWFAPYTRLAVWAMRRRLKRAKPDLIFALSAGELILALGDEFRIVNIAGATGPLLTDYYPEYIGMQPSRQYTIERGSLDSVRSSVLSIFPSAWACEATRSECSLGTHQVVEIAYGANLDAGREARARVLDGPLRLLFVGYDWQRKGGDLVSGAVRLLLADGVAVSLDVVGCQRPPDEPPQPAIRFHGRLDKRCPDQRALLQQLYAQAHLFTMPTRAEAFGVVFAEAAAHGLPSLALQTGGVPSVVRHGETGWLLDPACTAADLAAAIRHIAGDPAFYSRLSEGALADATGRLNWDHWGQQVAGAVHARLAGNTG</sequence>
<dbReference type="SUPFAM" id="SSF53756">
    <property type="entry name" value="UDP-Glycosyltransferase/glycogen phosphorylase"/>
    <property type="match status" value="1"/>
</dbReference>
<dbReference type="Pfam" id="PF13692">
    <property type="entry name" value="Glyco_trans_1_4"/>
    <property type="match status" value="1"/>
</dbReference>
<reference evidence="1 2" key="1">
    <citation type="submission" date="2019-12" db="EMBL/GenBank/DDBJ databases">
        <title>Genomic-based taxomic classification of the family Erythrobacteraceae.</title>
        <authorList>
            <person name="Xu L."/>
        </authorList>
    </citation>
    <scope>NUCLEOTIDE SEQUENCE [LARGE SCALE GENOMIC DNA]</scope>
    <source>
        <strain evidence="1 2">M0322</strain>
    </source>
</reference>
<dbReference type="Proteomes" id="UP000466966">
    <property type="component" value="Unassembled WGS sequence"/>
</dbReference>
<dbReference type="OrthoDB" id="9790710at2"/>
<accession>A0A844Z0P1</accession>
<comment type="caution">
    <text evidence="1">The sequence shown here is derived from an EMBL/GenBank/DDBJ whole genome shotgun (WGS) entry which is preliminary data.</text>
</comment>
<dbReference type="AlphaFoldDB" id="A0A844Z0P1"/>
<dbReference type="RefSeq" id="WP_160772661.1">
    <property type="nucleotide sequence ID" value="NZ_WTYV01000006.1"/>
</dbReference>
<dbReference type="EMBL" id="WTYV01000006">
    <property type="protein sequence ID" value="MXO72720.1"/>
    <property type="molecule type" value="Genomic_DNA"/>
</dbReference>
<name>A0A844Z0P1_9SPHN</name>
<dbReference type="GO" id="GO:0016758">
    <property type="term" value="F:hexosyltransferase activity"/>
    <property type="evidence" value="ECO:0007669"/>
    <property type="project" value="TreeGrafter"/>
</dbReference>